<name>A0A6A6GZN6_VIRVR</name>
<keyword evidence="2" id="KW-0732">Signal</keyword>
<evidence type="ECO:0000313" key="4">
    <source>
        <dbReference type="Proteomes" id="UP000800092"/>
    </source>
</evidence>
<feature type="chain" id="PRO_5025526864" description="Secreted protein" evidence="2">
    <location>
        <begin position="20"/>
        <end position="79"/>
    </location>
</feature>
<keyword evidence="4" id="KW-1185">Reference proteome</keyword>
<evidence type="ECO:0000256" key="2">
    <source>
        <dbReference type="SAM" id="SignalP"/>
    </source>
</evidence>
<feature type="region of interest" description="Disordered" evidence="1">
    <location>
        <begin position="50"/>
        <end position="79"/>
    </location>
</feature>
<sequence length="79" mass="8700">MVRGWDLTHLVCTCSFLLAIVPHRTVININPSTSVLSHVAQTYLVIWEGPSPLAPGPPRSNKYGYMSASDDPALNPLRR</sequence>
<evidence type="ECO:0000256" key="1">
    <source>
        <dbReference type="SAM" id="MobiDB-lite"/>
    </source>
</evidence>
<organism evidence="3 4">
    <name type="scientific">Viridothelium virens</name>
    <name type="common">Speckled blister lichen</name>
    <name type="synonym">Trypethelium virens</name>
    <dbReference type="NCBI Taxonomy" id="1048519"/>
    <lineage>
        <taxon>Eukaryota</taxon>
        <taxon>Fungi</taxon>
        <taxon>Dikarya</taxon>
        <taxon>Ascomycota</taxon>
        <taxon>Pezizomycotina</taxon>
        <taxon>Dothideomycetes</taxon>
        <taxon>Dothideomycetes incertae sedis</taxon>
        <taxon>Trypetheliales</taxon>
        <taxon>Trypetheliaceae</taxon>
        <taxon>Viridothelium</taxon>
    </lineage>
</organism>
<feature type="non-terminal residue" evidence="3">
    <location>
        <position position="1"/>
    </location>
</feature>
<evidence type="ECO:0000313" key="3">
    <source>
        <dbReference type="EMBL" id="KAF2231109.1"/>
    </source>
</evidence>
<proteinExistence type="predicted"/>
<evidence type="ECO:0008006" key="5">
    <source>
        <dbReference type="Google" id="ProtNLM"/>
    </source>
</evidence>
<dbReference type="AlphaFoldDB" id="A0A6A6GZN6"/>
<dbReference type="EMBL" id="ML991831">
    <property type="protein sequence ID" value="KAF2231109.1"/>
    <property type="molecule type" value="Genomic_DNA"/>
</dbReference>
<protein>
    <recommendedName>
        <fullName evidence="5">Secreted protein</fullName>
    </recommendedName>
</protein>
<gene>
    <name evidence="3" type="ORF">EV356DRAFT_507735</name>
</gene>
<feature type="signal peptide" evidence="2">
    <location>
        <begin position="1"/>
        <end position="19"/>
    </location>
</feature>
<dbReference type="Proteomes" id="UP000800092">
    <property type="component" value="Unassembled WGS sequence"/>
</dbReference>
<reference evidence="3" key="1">
    <citation type="journal article" date="2020" name="Stud. Mycol.">
        <title>101 Dothideomycetes genomes: a test case for predicting lifestyles and emergence of pathogens.</title>
        <authorList>
            <person name="Haridas S."/>
            <person name="Albert R."/>
            <person name="Binder M."/>
            <person name="Bloem J."/>
            <person name="Labutti K."/>
            <person name="Salamov A."/>
            <person name="Andreopoulos B."/>
            <person name="Baker S."/>
            <person name="Barry K."/>
            <person name="Bills G."/>
            <person name="Bluhm B."/>
            <person name="Cannon C."/>
            <person name="Castanera R."/>
            <person name="Culley D."/>
            <person name="Daum C."/>
            <person name="Ezra D."/>
            <person name="Gonzalez J."/>
            <person name="Henrissat B."/>
            <person name="Kuo A."/>
            <person name="Liang C."/>
            <person name="Lipzen A."/>
            <person name="Lutzoni F."/>
            <person name="Magnuson J."/>
            <person name="Mondo S."/>
            <person name="Nolan M."/>
            <person name="Ohm R."/>
            <person name="Pangilinan J."/>
            <person name="Park H.-J."/>
            <person name="Ramirez L."/>
            <person name="Alfaro M."/>
            <person name="Sun H."/>
            <person name="Tritt A."/>
            <person name="Yoshinaga Y."/>
            <person name="Zwiers L.-H."/>
            <person name="Turgeon B."/>
            <person name="Goodwin S."/>
            <person name="Spatafora J."/>
            <person name="Crous P."/>
            <person name="Grigoriev I."/>
        </authorList>
    </citation>
    <scope>NUCLEOTIDE SEQUENCE</scope>
    <source>
        <strain evidence="3">Tuck. ex Michener</strain>
    </source>
</reference>
<accession>A0A6A6GZN6</accession>